<gene>
    <name evidence="1" type="primary">ycf41</name>
    <name evidence="1" type="ORF">C00024_105</name>
</gene>
<proteinExistence type="predicted"/>
<protein>
    <recommendedName>
        <fullName evidence="2">Single-stranded DNA binding protein</fullName>
    </recommendedName>
</protein>
<evidence type="ECO:0000313" key="1">
    <source>
        <dbReference type="EMBL" id="SCW24395.1"/>
    </source>
</evidence>
<dbReference type="RefSeq" id="YP_009315737.1">
    <property type="nucleotide sequence ID" value="NC_031668.1"/>
</dbReference>
<accession>A0A1G4P0G3</accession>
<dbReference type="EMBL" id="LT622878">
    <property type="protein sequence ID" value="SCW24395.1"/>
    <property type="molecule type" value="Genomic_DNA"/>
</dbReference>
<organism evidence="1">
    <name type="scientific">Trichogloeopsis pedicellata</name>
    <dbReference type="NCBI Taxonomy" id="1495610"/>
    <lineage>
        <taxon>Eukaryota</taxon>
        <taxon>Rhodophyta</taxon>
        <taxon>Florideophyceae</taxon>
        <taxon>Nemaliophycidae</taxon>
        <taxon>Nemaliales</taxon>
        <taxon>Liagoraceae</taxon>
        <taxon>Trichogloeopsis</taxon>
    </lineage>
</organism>
<dbReference type="AlphaFoldDB" id="A0A1G4P0G3"/>
<reference evidence="1" key="2">
    <citation type="submission" date="2016-10" db="EMBL/GenBank/DDBJ databases">
        <authorList>
            <person name="de Groot N.N."/>
        </authorList>
    </citation>
    <scope>NUCLEOTIDE SEQUENCE</scope>
    <source>
        <strain evidence="1">C.0024</strain>
    </source>
</reference>
<sequence length="93" mass="10787">MQTTILTIQISTFPKINPIKNEIIIFIKILNASKGLPYYYIKAKASGETGRNIANLYTKGDYIIVESYLKYDYKQRFNILVITREHPIFLSPL</sequence>
<geneLocation type="chloroplast" evidence="1"/>
<evidence type="ECO:0008006" key="2">
    <source>
        <dbReference type="Google" id="ProtNLM"/>
    </source>
</evidence>
<name>A0A1G4P0G3_9FLOR</name>
<dbReference type="GeneID" id="30000331"/>
<keyword evidence="1" id="KW-0150">Chloroplast</keyword>
<reference evidence="1" key="1">
    <citation type="submission" date="2016-10" db="EMBL/GenBank/DDBJ databases">
        <title>Chloroplast genomes as a tool to resolve red algal phylogenies: a case study in the Nemaliales.</title>
        <authorList>
            <person name="Costa J.F."/>
            <person name="Lin S.M."/>
            <person name="Macaya E.C."/>
            <person name="Fernandez-Garcia C."/>
            <person name="Verbruggen H."/>
        </authorList>
    </citation>
    <scope>NUCLEOTIDE SEQUENCE</scope>
    <source>
        <strain evidence="1">C.0024</strain>
    </source>
</reference>
<keyword evidence="1" id="KW-0934">Plastid</keyword>